<dbReference type="InterPro" id="IPR001750">
    <property type="entry name" value="ND/Mrp_TM"/>
</dbReference>
<keyword evidence="6 17" id="KW-0813">Transport</keyword>
<feature type="transmembrane region" description="Helical" evidence="17">
    <location>
        <begin position="81"/>
        <end position="104"/>
    </location>
</feature>
<dbReference type="GO" id="GO:0042773">
    <property type="term" value="P:ATP synthesis coupled electron transport"/>
    <property type="evidence" value="ECO:0007669"/>
    <property type="project" value="InterPro"/>
</dbReference>
<dbReference type="GeneID" id="36275633"/>
<keyword evidence="11 17" id="KW-1133">Transmembrane helix</keyword>
<reference evidence="20" key="1">
    <citation type="journal article" date="2018" name="Mitochondrial DNA Part B Resour">
        <title>The complete mitochondrial genome sequence of the corn planthopper, Peregrinus maidis (Hemiptera: Fulgoroidea).</title>
        <authorList>
            <person name="Huang Y."/>
            <person name="Qin D."/>
        </authorList>
    </citation>
    <scope>NUCLEOTIDE SEQUENCE</scope>
</reference>
<comment type="catalytic activity">
    <reaction evidence="16 17">
        <text>a ubiquinone + NADH + 5 H(+)(in) = a ubiquinol + NAD(+) + 4 H(+)(out)</text>
        <dbReference type="Rhea" id="RHEA:29091"/>
        <dbReference type="Rhea" id="RHEA-COMP:9565"/>
        <dbReference type="Rhea" id="RHEA-COMP:9566"/>
        <dbReference type="ChEBI" id="CHEBI:15378"/>
        <dbReference type="ChEBI" id="CHEBI:16389"/>
        <dbReference type="ChEBI" id="CHEBI:17976"/>
        <dbReference type="ChEBI" id="CHEBI:57540"/>
        <dbReference type="ChEBI" id="CHEBI:57945"/>
        <dbReference type="EC" id="7.1.1.2"/>
    </reaction>
</comment>
<sequence length="438" mass="51543">MLGILMMTFFMTLISLKMNIYILIYLIFFMFIYMILKFHFYSFFTFISLNLGLDKYSYCLLLLSFWLFVLMLLASLNLKLLYFDMLSLIISIMLFFLVFCFMSLTFFMFYFYFECSVLPVFILIYGWGYQPERVFSSLYFFFYTLVSSLPLLLLILWMENLYGYFYFGCLLNLVNVYIYLFFIVSFLVKLPMFFFHLWLPSAHVEAPTMGSMVLAGVMLKLGGYGLIRVLYLFTDLVIYYSYFFISISLLGSVYVSLFCVFQTDFKVLIAYSSVSHMSLVICGLMTLTSYGYFGSLYLMLSHGLVSSGLFYLIGCLFDRFGSRSMFLMKGLINFMPSYMMFFFFLIVSNMSCPPSLNLISEIFICFSLLLWSKLTLFFFFFSLFFSACAMVNFFSFICHGGFSNLLICMDSGLLREFLGFFMHLFPLYMFILNLNFFV</sequence>
<name>A0A343UJB9_9HEMI</name>
<evidence type="ECO:0000256" key="2">
    <source>
        <dbReference type="ARBA" id="ARBA00004225"/>
    </source>
</evidence>
<feature type="transmembrane region" description="Helical" evidence="17">
    <location>
        <begin position="140"/>
        <end position="158"/>
    </location>
</feature>
<evidence type="ECO:0000256" key="6">
    <source>
        <dbReference type="ARBA" id="ARBA00022448"/>
    </source>
</evidence>
<keyword evidence="9" id="KW-1278">Translocase</keyword>
<evidence type="ECO:0000259" key="18">
    <source>
        <dbReference type="Pfam" id="PF00361"/>
    </source>
</evidence>
<proteinExistence type="inferred from homology"/>
<dbReference type="GO" id="GO:0048039">
    <property type="term" value="F:ubiquinone binding"/>
    <property type="evidence" value="ECO:0007669"/>
    <property type="project" value="TreeGrafter"/>
</dbReference>
<organism evidence="20">
    <name type="scientific">Peregrinus maidis</name>
    <name type="common">corn hopper</name>
    <dbReference type="NCBI Taxonomy" id="222432"/>
    <lineage>
        <taxon>Eukaryota</taxon>
        <taxon>Metazoa</taxon>
        <taxon>Ecdysozoa</taxon>
        <taxon>Arthropoda</taxon>
        <taxon>Hexapoda</taxon>
        <taxon>Insecta</taxon>
        <taxon>Pterygota</taxon>
        <taxon>Neoptera</taxon>
        <taxon>Paraneoptera</taxon>
        <taxon>Hemiptera</taxon>
        <taxon>Auchenorrhyncha</taxon>
        <taxon>Fulgoroidea</taxon>
        <taxon>Delphacidae</taxon>
        <taxon>Delphacinae</taxon>
        <taxon>Peregrinus</taxon>
    </lineage>
</organism>
<dbReference type="GO" id="GO:0015990">
    <property type="term" value="P:electron transport coupled proton transport"/>
    <property type="evidence" value="ECO:0007669"/>
    <property type="project" value="TreeGrafter"/>
</dbReference>
<dbReference type="EC" id="7.1.1.2" evidence="4 17"/>
<evidence type="ECO:0000256" key="3">
    <source>
        <dbReference type="ARBA" id="ARBA00009025"/>
    </source>
</evidence>
<evidence type="ECO:0000256" key="15">
    <source>
        <dbReference type="ARBA" id="ARBA00023136"/>
    </source>
</evidence>
<dbReference type="GO" id="GO:0031966">
    <property type="term" value="C:mitochondrial membrane"/>
    <property type="evidence" value="ECO:0007669"/>
    <property type="project" value="UniProtKB-SubCell"/>
</dbReference>
<keyword evidence="13 17" id="KW-0830">Ubiquinone</keyword>
<feature type="transmembrane region" description="Helical" evidence="17">
    <location>
        <begin position="164"/>
        <end position="188"/>
    </location>
</feature>
<dbReference type="PANTHER" id="PTHR43507">
    <property type="entry name" value="NADH-UBIQUINONE OXIDOREDUCTASE CHAIN 4"/>
    <property type="match status" value="1"/>
</dbReference>
<keyword evidence="7 17" id="KW-0679">Respiratory chain</keyword>
<dbReference type="CTD" id="4538"/>
<feature type="transmembrane region" description="Helical" evidence="17">
    <location>
        <begin position="20"/>
        <end position="43"/>
    </location>
</feature>
<comment type="function">
    <text evidence="1">Core subunit of the mitochondrial membrane respiratory chain NADH dehydrogenase (Complex I) that is believed to belong to the minimal assembly required for catalysis. Complex I functions in the transfer of electrons from NADH to the respiratory chain. The immediate electron acceptor for the enzyme is believed to be ubiquinone.</text>
</comment>
<dbReference type="Pfam" id="PF01059">
    <property type="entry name" value="Oxidored_q5_N"/>
    <property type="match status" value="1"/>
</dbReference>
<evidence type="ECO:0000256" key="17">
    <source>
        <dbReference type="RuleBase" id="RU003297"/>
    </source>
</evidence>
<evidence type="ECO:0000256" key="5">
    <source>
        <dbReference type="ARBA" id="ARBA00021006"/>
    </source>
</evidence>
<keyword evidence="12 17" id="KW-0520">NAD</keyword>
<dbReference type="PRINTS" id="PR01437">
    <property type="entry name" value="NUOXDRDTASE4"/>
</dbReference>
<evidence type="ECO:0000256" key="10">
    <source>
        <dbReference type="ARBA" id="ARBA00022982"/>
    </source>
</evidence>
<evidence type="ECO:0000256" key="12">
    <source>
        <dbReference type="ARBA" id="ARBA00023027"/>
    </source>
</evidence>
<gene>
    <name evidence="20" type="primary">ND4</name>
</gene>
<feature type="domain" description="NADH:quinone oxidoreductase/Mrp antiporter transmembrane" evidence="18">
    <location>
        <begin position="106"/>
        <end position="385"/>
    </location>
</feature>
<dbReference type="Pfam" id="PF00361">
    <property type="entry name" value="Proton_antipo_M"/>
    <property type="match status" value="1"/>
</dbReference>
<evidence type="ECO:0000256" key="7">
    <source>
        <dbReference type="ARBA" id="ARBA00022660"/>
    </source>
</evidence>
<feature type="domain" description="NADH:ubiquinone oxidoreductase chain 4 N-terminal" evidence="19">
    <location>
        <begin position="1"/>
        <end position="78"/>
    </location>
</feature>
<evidence type="ECO:0000256" key="11">
    <source>
        <dbReference type="ARBA" id="ARBA00022989"/>
    </source>
</evidence>
<geneLocation type="mitochondrion" evidence="20"/>
<dbReference type="GO" id="GO:0008137">
    <property type="term" value="F:NADH dehydrogenase (ubiquinone) activity"/>
    <property type="evidence" value="ECO:0007669"/>
    <property type="project" value="UniProtKB-UniRule"/>
</dbReference>
<keyword evidence="10 17" id="KW-0249">Electron transport</keyword>
<comment type="subcellular location">
    <subcellularLocation>
        <location evidence="2 17">Mitochondrion membrane</location>
        <topology evidence="2 17">Multi-pass membrane protein</topology>
    </subcellularLocation>
</comment>
<evidence type="ECO:0000259" key="19">
    <source>
        <dbReference type="Pfam" id="PF01059"/>
    </source>
</evidence>
<dbReference type="PANTHER" id="PTHR43507:SF20">
    <property type="entry name" value="NADH-UBIQUINONE OXIDOREDUCTASE CHAIN 4"/>
    <property type="match status" value="1"/>
</dbReference>
<evidence type="ECO:0000256" key="8">
    <source>
        <dbReference type="ARBA" id="ARBA00022692"/>
    </source>
</evidence>
<comment type="similarity">
    <text evidence="3 17">Belongs to the complex I subunit 4 family.</text>
</comment>
<dbReference type="InterPro" id="IPR000260">
    <property type="entry name" value="NADH4_N"/>
</dbReference>
<evidence type="ECO:0000256" key="9">
    <source>
        <dbReference type="ARBA" id="ARBA00022967"/>
    </source>
</evidence>
<dbReference type="GO" id="GO:0003954">
    <property type="term" value="F:NADH dehydrogenase activity"/>
    <property type="evidence" value="ECO:0007669"/>
    <property type="project" value="TreeGrafter"/>
</dbReference>
<keyword evidence="14 17" id="KW-0496">Mitochondrion</keyword>
<dbReference type="EMBL" id="MG049917">
    <property type="protein sequence ID" value="AVC55497.1"/>
    <property type="molecule type" value="Genomic_DNA"/>
</dbReference>
<evidence type="ECO:0000313" key="20">
    <source>
        <dbReference type="EMBL" id="AVC55497.1"/>
    </source>
</evidence>
<dbReference type="RefSeq" id="YP_009468961.1">
    <property type="nucleotide sequence ID" value="NC_037182.1"/>
</dbReference>
<comment type="function">
    <text evidence="17">Core subunit of the mitochondrial membrane respiratory chain NADH dehydrogenase (Complex I) which catalyzes electron transfer from NADH through the respiratory chain, using ubiquinone as an electron acceptor. Essential for the catalytic activity and assembly of complex I.</text>
</comment>
<evidence type="ECO:0000256" key="4">
    <source>
        <dbReference type="ARBA" id="ARBA00012944"/>
    </source>
</evidence>
<evidence type="ECO:0000256" key="13">
    <source>
        <dbReference type="ARBA" id="ARBA00023075"/>
    </source>
</evidence>
<dbReference type="AlphaFoldDB" id="A0A343UJB9"/>
<evidence type="ECO:0000256" key="1">
    <source>
        <dbReference type="ARBA" id="ARBA00003257"/>
    </source>
</evidence>
<evidence type="ECO:0000256" key="16">
    <source>
        <dbReference type="ARBA" id="ARBA00049551"/>
    </source>
</evidence>
<feature type="transmembrane region" description="Helical" evidence="17">
    <location>
        <begin position="417"/>
        <end position="437"/>
    </location>
</feature>
<feature type="transmembrane region" description="Helical" evidence="17">
    <location>
        <begin position="330"/>
        <end position="348"/>
    </location>
</feature>
<keyword evidence="8 17" id="KW-0812">Transmembrane</keyword>
<feature type="transmembrane region" description="Helical" evidence="17">
    <location>
        <begin position="55"/>
        <end position="74"/>
    </location>
</feature>
<feature type="transmembrane region" description="Helical" evidence="17">
    <location>
        <begin position="268"/>
        <end position="290"/>
    </location>
</feature>
<evidence type="ECO:0000256" key="14">
    <source>
        <dbReference type="ARBA" id="ARBA00023128"/>
    </source>
</evidence>
<feature type="transmembrane region" description="Helical" evidence="17">
    <location>
        <begin position="296"/>
        <end position="318"/>
    </location>
</feature>
<dbReference type="InterPro" id="IPR003918">
    <property type="entry name" value="NADH_UbQ_OxRdtase"/>
</dbReference>
<feature type="transmembrane region" description="Helical" evidence="17">
    <location>
        <begin position="209"/>
        <end position="233"/>
    </location>
</feature>
<protein>
    <recommendedName>
        <fullName evidence="5 17">NADH-ubiquinone oxidoreductase chain 4</fullName>
        <ecNumber evidence="4 17">7.1.1.2</ecNumber>
    </recommendedName>
</protein>
<feature type="transmembrane region" description="Helical" evidence="17">
    <location>
        <begin position="239"/>
        <end position="261"/>
    </location>
</feature>
<keyword evidence="15 17" id="KW-0472">Membrane</keyword>
<feature type="transmembrane region" description="Helical" evidence="17">
    <location>
        <begin position="110"/>
        <end position="128"/>
    </location>
</feature>
<accession>A0A343UJB9</accession>